<protein>
    <submittedName>
        <fullName evidence="1">Hydrogenase maturation protease</fullName>
    </submittedName>
</protein>
<sequence>MPAGRSSIGWCVSDSSRLVIFVTGNESRGDDAAGPLLVQQLEGDLPASARVVCEFQLQVEHALELRGADLALFVDAACGLETPFEFAEADGNGPVSSFSHALSPEAVLDVFRRIEGAEPPPAFILGLRAVRFELGEGLSALAADAVGAALPFARELFEVPQPDRWRAVAQARARSLPRLGKKSAV</sequence>
<proteinExistence type="predicted"/>
<dbReference type="Proteomes" id="UP000186819">
    <property type="component" value="Unassembled WGS sequence"/>
</dbReference>
<dbReference type="InterPro" id="IPR023430">
    <property type="entry name" value="Pept_HybD-like_dom_sf"/>
</dbReference>
<name>A0A1N6R7J0_9RHOO</name>
<dbReference type="STRING" id="34027.SAMN05421829_103113"/>
<dbReference type="InterPro" id="IPR000671">
    <property type="entry name" value="Peptidase_A31"/>
</dbReference>
<gene>
    <name evidence="1" type="ORF">SAMN05421829_103113</name>
</gene>
<organism evidence="1 2">
    <name type="scientific">Aromatoleum tolulyticum</name>
    <dbReference type="NCBI Taxonomy" id="34027"/>
    <lineage>
        <taxon>Bacteria</taxon>
        <taxon>Pseudomonadati</taxon>
        <taxon>Pseudomonadota</taxon>
        <taxon>Betaproteobacteria</taxon>
        <taxon>Rhodocyclales</taxon>
        <taxon>Rhodocyclaceae</taxon>
        <taxon>Aromatoleum</taxon>
    </lineage>
</organism>
<accession>A0A1N6R7J0</accession>
<evidence type="ECO:0000313" key="1">
    <source>
        <dbReference type="EMBL" id="SIQ24612.1"/>
    </source>
</evidence>
<keyword evidence="1" id="KW-0645">Protease</keyword>
<dbReference type="GO" id="GO:0008233">
    <property type="term" value="F:peptidase activity"/>
    <property type="evidence" value="ECO:0007669"/>
    <property type="project" value="UniProtKB-KW"/>
</dbReference>
<reference evidence="2" key="1">
    <citation type="submission" date="2017-01" db="EMBL/GenBank/DDBJ databases">
        <authorList>
            <person name="Varghese N."/>
            <person name="Submissions S."/>
        </authorList>
    </citation>
    <scope>NUCLEOTIDE SEQUENCE [LARGE SCALE GENOMIC DNA]</scope>
    <source>
        <strain evidence="2">ATCC 51758</strain>
    </source>
</reference>
<dbReference type="Gene3D" id="3.40.50.1450">
    <property type="entry name" value="HybD-like"/>
    <property type="match status" value="1"/>
</dbReference>
<keyword evidence="1" id="KW-0378">Hydrolase</keyword>
<dbReference type="GO" id="GO:0008047">
    <property type="term" value="F:enzyme activator activity"/>
    <property type="evidence" value="ECO:0007669"/>
    <property type="project" value="InterPro"/>
</dbReference>
<dbReference type="NCBIfam" id="TIGR00072">
    <property type="entry name" value="hydrog_prot"/>
    <property type="match status" value="1"/>
</dbReference>
<dbReference type="SUPFAM" id="SSF53163">
    <property type="entry name" value="HybD-like"/>
    <property type="match status" value="1"/>
</dbReference>
<evidence type="ECO:0000313" key="2">
    <source>
        <dbReference type="Proteomes" id="UP000186819"/>
    </source>
</evidence>
<dbReference type="GO" id="GO:0006508">
    <property type="term" value="P:proteolysis"/>
    <property type="evidence" value="ECO:0007669"/>
    <property type="project" value="UniProtKB-KW"/>
</dbReference>
<dbReference type="AlphaFoldDB" id="A0A1N6R7J0"/>
<keyword evidence="2" id="KW-1185">Reference proteome</keyword>
<dbReference type="EMBL" id="FTMD01000003">
    <property type="protein sequence ID" value="SIQ24612.1"/>
    <property type="molecule type" value="Genomic_DNA"/>
</dbReference>